<evidence type="ECO:0000313" key="5">
    <source>
        <dbReference type="EMBL" id="EXJ88063.1"/>
    </source>
</evidence>
<feature type="compositionally biased region" description="Acidic residues" evidence="2">
    <location>
        <begin position="412"/>
        <end position="424"/>
    </location>
</feature>
<dbReference type="Proteomes" id="UP000019484">
    <property type="component" value="Unassembled WGS sequence"/>
</dbReference>
<dbReference type="STRING" id="1182541.W9Y6A1"/>
<dbReference type="HOGENOM" id="CLU_005767_2_3_1"/>
<keyword evidence="3" id="KW-1133">Transmembrane helix</keyword>
<dbReference type="GO" id="GO:0008270">
    <property type="term" value="F:zinc ion binding"/>
    <property type="evidence" value="ECO:0007669"/>
    <property type="project" value="InterPro"/>
</dbReference>
<dbReference type="GO" id="GO:0006351">
    <property type="term" value="P:DNA-templated transcription"/>
    <property type="evidence" value="ECO:0007669"/>
    <property type="project" value="InterPro"/>
</dbReference>
<feature type="region of interest" description="Disordered" evidence="2">
    <location>
        <begin position="559"/>
        <end position="647"/>
    </location>
</feature>
<feature type="compositionally biased region" description="Polar residues" evidence="2">
    <location>
        <begin position="585"/>
        <end position="611"/>
    </location>
</feature>
<evidence type="ECO:0000256" key="2">
    <source>
        <dbReference type="SAM" id="MobiDB-lite"/>
    </source>
</evidence>
<keyword evidence="6" id="KW-1185">Reference proteome</keyword>
<keyword evidence="1" id="KW-0539">Nucleus</keyword>
<name>W9Y6A1_9EURO</name>
<feature type="domain" description="Xylanolytic transcriptional activator regulatory" evidence="4">
    <location>
        <begin position="199"/>
        <end position="272"/>
    </location>
</feature>
<proteinExistence type="predicted"/>
<dbReference type="PANTHER" id="PTHR46910:SF8">
    <property type="entry name" value="ZN(II)2CYS6 TRANSCRIPTION FACTOR (EUROFUNG)"/>
    <property type="match status" value="1"/>
</dbReference>
<gene>
    <name evidence="5" type="ORF">A1O1_04991</name>
</gene>
<protein>
    <recommendedName>
        <fullName evidence="4">Xylanolytic transcriptional activator regulatory domain-containing protein</fullName>
    </recommendedName>
</protein>
<dbReference type="eggNOG" id="ENOG502SHMX">
    <property type="taxonomic scope" value="Eukaryota"/>
</dbReference>
<evidence type="ECO:0000256" key="3">
    <source>
        <dbReference type="SAM" id="Phobius"/>
    </source>
</evidence>
<dbReference type="InterPro" id="IPR007219">
    <property type="entry name" value="XnlR_reg_dom"/>
</dbReference>
<dbReference type="Pfam" id="PF04082">
    <property type="entry name" value="Fungal_trans"/>
    <property type="match status" value="1"/>
</dbReference>
<keyword evidence="3" id="KW-0472">Membrane</keyword>
<dbReference type="SMART" id="SM00906">
    <property type="entry name" value="Fungal_trans"/>
    <property type="match status" value="1"/>
</dbReference>
<accession>W9Y6A1</accession>
<dbReference type="InterPro" id="IPR050987">
    <property type="entry name" value="AtrR-like"/>
</dbReference>
<evidence type="ECO:0000313" key="6">
    <source>
        <dbReference type="Proteomes" id="UP000019484"/>
    </source>
</evidence>
<keyword evidence="3" id="KW-0812">Transmembrane</keyword>
<feature type="transmembrane region" description="Helical" evidence="3">
    <location>
        <begin position="122"/>
        <end position="139"/>
    </location>
</feature>
<reference evidence="5 6" key="1">
    <citation type="submission" date="2013-03" db="EMBL/GenBank/DDBJ databases">
        <title>The Genome Sequence of Capronia coronata CBS 617.96.</title>
        <authorList>
            <consortium name="The Broad Institute Genomics Platform"/>
            <person name="Cuomo C."/>
            <person name="de Hoog S."/>
            <person name="Gorbushina A."/>
            <person name="Walker B."/>
            <person name="Young S.K."/>
            <person name="Zeng Q."/>
            <person name="Gargeya S."/>
            <person name="Fitzgerald M."/>
            <person name="Haas B."/>
            <person name="Abouelleil A."/>
            <person name="Allen A.W."/>
            <person name="Alvarado L."/>
            <person name="Arachchi H.M."/>
            <person name="Berlin A.M."/>
            <person name="Chapman S.B."/>
            <person name="Gainer-Dewar J."/>
            <person name="Goldberg J."/>
            <person name="Griggs A."/>
            <person name="Gujja S."/>
            <person name="Hansen M."/>
            <person name="Howarth C."/>
            <person name="Imamovic A."/>
            <person name="Ireland A."/>
            <person name="Larimer J."/>
            <person name="McCowan C."/>
            <person name="Murphy C."/>
            <person name="Pearson M."/>
            <person name="Poon T.W."/>
            <person name="Priest M."/>
            <person name="Roberts A."/>
            <person name="Saif S."/>
            <person name="Shea T."/>
            <person name="Sisk P."/>
            <person name="Sykes S."/>
            <person name="Wortman J."/>
            <person name="Nusbaum C."/>
            <person name="Birren B."/>
        </authorList>
    </citation>
    <scope>NUCLEOTIDE SEQUENCE [LARGE SCALE GENOMIC DNA]</scope>
    <source>
        <strain evidence="5 6">CBS 617.96</strain>
    </source>
</reference>
<evidence type="ECO:0000256" key="1">
    <source>
        <dbReference type="ARBA" id="ARBA00023242"/>
    </source>
</evidence>
<evidence type="ECO:0000259" key="4">
    <source>
        <dbReference type="SMART" id="SM00906"/>
    </source>
</evidence>
<sequence length="647" mass="71691">MSTLTMQPGHHKPKILGTPKALVSTVIGHQPLGWLIRLGDADAIPDGAALERAPITRREGDKLLPISDLLGFPLPPSQTTTVLFDTYIRSVHWFLMIVHAPSLKADLEEILRSGRAHYRQKSLLYLIAVILAFGAGYASDEPVLESQLSGIDLRSLQSRLVKVIEANLLEIMDMADVTSVQTCLLLSWFYLYNRRPKRCFILSAAALRGAQVLCLHRESSWGNISTIEREVRRRLWWALYTCEGFTALTFGNSSCIQLGNFEVPMPGNLDEACDRCPGFDSVEQLQDGSHHPVTTMTYHRLKFKLYLIASPISRDAYFHQDRTIQSVAARVTKIHQALVDWEQSIPPELRPGSFVARQLDSTEVDPVTRTFQLQAISLQLAYENIQLCLHKPLLVYNKVPGGPSPQPRGESVGEEDVPEVSDNDVNLDENKEQCWISALRTSKLLIDHVEVLKSAQKTQIIGYAGIQSFSAGVMLVIFALSQPLSAQAQEAKRGVGRLIKFSKTFGASSAILEQSGRVLEKLLKVILEQEMRVLTVDERDVDIPLRRISRCAFPALSSTTRSDPQQLGDWTQTSASHAMVDGTSRDSSALESSPGVSVTSYPIRPPQNTLSPIGGFDEVIGSAPADEQQEHRHEMCPVSLTLKGSSR</sequence>
<dbReference type="CDD" id="cd12148">
    <property type="entry name" value="fungal_TF_MHR"/>
    <property type="match status" value="1"/>
</dbReference>
<feature type="region of interest" description="Disordered" evidence="2">
    <location>
        <begin position="400"/>
        <end position="424"/>
    </location>
</feature>
<dbReference type="EMBL" id="AMWN01000004">
    <property type="protein sequence ID" value="EXJ88063.1"/>
    <property type="molecule type" value="Genomic_DNA"/>
</dbReference>
<dbReference type="AlphaFoldDB" id="W9Y6A1"/>
<dbReference type="GeneID" id="19159868"/>
<comment type="caution">
    <text evidence="5">The sequence shown here is derived from an EMBL/GenBank/DDBJ whole genome shotgun (WGS) entry which is preliminary data.</text>
</comment>
<dbReference type="OrthoDB" id="6486656at2759"/>
<dbReference type="GO" id="GO:0003700">
    <property type="term" value="F:DNA-binding transcription factor activity"/>
    <property type="evidence" value="ECO:0007669"/>
    <property type="project" value="InterPro"/>
</dbReference>
<dbReference type="RefSeq" id="XP_007724069.1">
    <property type="nucleotide sequence ID" value="XM_007725879.1"/>
</dbReference>
<dbReference type="GO" id="GO:0003677">
    <property type="term" value="F:DNA binding"/>
    <property type="evidence" value="ECO:0007669"/>
    <property type="project" value="InterPro"/>
</dbReference>
<dbReference type="PANTHER" id="PTHR46910">
    <property type="entry name" value="TRANSCRIPTION FACTOR PDR1"/>
    <property type="match status" value="1"/>
</dbReference>
<feature type="compositionally biased region" description="Polar residues" evidence="2">
    <location>
        <begin position="559"/>
        <end position="576"/>
    </location>
</feature>
<organism evidence="5 6">
    <name type="scientific">Capronia coronata CBS 617.96</name>
    <dbReference type="NCBI Taxonomy" id="1182541"/>
    <lineage>
        <taxon>Eukaryota</taxon>
        <taxon>Fungi</taxon>
        <taxon>Dikarya</taxon>
        <taxon>Ascomycota</taxon>
        <taxon>Pezizomycotina</taxon>
        <taxon>Eurotiomycetes</taxon>
        <taxon>Chaetothyriomycetidae</taxon>
        <taxon>Chaetothyriales</taxon>
        <taxon>Herpotrichiellaceae</taxon>
        <taxon>Capronia</taxon>
    </lineage>
</organism>